<keyword evidence="4" id="KW-0804">Transcription</keyword>
<dbReference type="InterPro" id="IPR000847">
    <property type="entry name" value="LysR_HTH_N"/>
</dbReference>
<evidence type="ECO:0000256" key="1">
    <source>
        <dbReference type="ARBA" id="ARBA00009437"/>
    </source>
</evidence>
<dbReference type="Proteomes" id="UP001302349">
    <property type="component" value="Chromosome"/>
</dbReference>
<evidence type="ECO:0000256" key="3">
    <source>
        <dbReference type="ARBA" id="ARBA00023125"/>
    </source>
</evidence>
<evidence type="ECO:0000259" key="5">
    <source>
        <dbReference type="PROSITE" id="PS50931"/>
    </source>
</evidence>
<dbReference type="PANTHER" id="PTHR30346">
    <property type="entry name" value="TRANSCRIPTIONAL DUAL REGULATOR HCAR-RELATED"/>
    <property type="match status" value="1"/>
</dbReference>
<dbReference type="RefSeq" id="WP_317487994.1">
    <property type="nucleotide sequence ID" value="NZ_CP136051.1"/>
</dbReference>
<keyword evidence="3" id="KW-0238">DNA-binding</keyword>
<evidence type="ECO:0000313" key="7">
    <source>
        <dbReference type="Proteomes" id="UP001302349"/>
    </source>
</evidence>
<dbReference type="Gene3D" id="1.10.10.10">
    <property type="entry name" value="Winged helix-like DNA-binding domain superfamily/Winged helix DNA-binding domain"/>
    <property type="match status" value="1"/>
</dbReference>
<keyword evidence="2" id="KW-0805">Transcription regulation</keyword>
<dbReference type="EMBL" id="CP136051">
    <property type="protein sequence ID" value="WOK05232.1"/>
    <property type="molecule type" value="Genomic_DNA"/>
</dbReference>
<evidence type="ECO:0000256" key="2">
    <source>
        <dbReference type="ARBA" id="ARBA00023015"/>
    </source>
</evidence>
<dbReference type="PROSITE" id="PS50931">
    <property type="entry name" value="HTH_LYSR"/>
    <property type="match status" value="1"/>
</dbReference>
<dbReference type="Pfam" id="PF03466">
    <property type="entry name" value="LysR_substrate"/>
    <property type="match status" value="1"/>
</dbReference>
<dbReference type="SUPFAM" id="SSF46785">
    <property type="entry name" value="Winged helix' DNA-binding domain"/>
    <property type="match status" value="1"/>
</dbReference>
<comment type="similarity">
    <text evidence="1">Belongs to the LysR transcriptional regulatory family.</text>
</comment>
<reference evidence="6 7" key="1">
    <citation type="journal article" date="2023" name="Microbiol. Resour. Announc.">
        <title>Complete Genome Sequence of Imperialibacter roseus strain P4T.</title>
        <authorList>
            <person name="Tizabi D.R."/>
            <person name="Bachvaroff T."/>
            <person name="Hill R.T."/>
        </authorList>
    </citation>
    <scope>NUCLEOTIDE SEQUENCE [LARGE SCALE GENOMIC DNA]</scope>
    <source>
        <strain evidence="6 7">P4T</strain>
    </source>
</reference>
<dbReference type="InterPro" id="IPR005119">
    <property type="entry name" value="LysR_subst-bd"/>
</dbReference>
<dbReference type="Gene3D" id="3.40.190.10">
    <property type="entry name" value="Periplasmic binding protein-like II"/>
    <property type="match status" value="2"/>
</dbReference>
<protein>
    <submittedName>
        <fullName evidence="6">LysR family transcriptional regulator</fullName>
    </submittedName>
</protein>
<dbReference type="PRINTS" id="PR00039">
    <property type="entry name" value="HTHLYSR"/>
</dbReference>
<evidence type="ECO:0000256" key="4">
    <source>
        <dbReference type="ARBA" id="ARBA00023163"/>
    </source>
</evidence>
<feature type="domain" description="HTH lysR-type" evidence="5">
    <location>
        <begin position="7"/>
        <end position="64"/>
    </location>
</feature>
<dbReference type="InterPro" id="IPR036388">
    <property type="entry name" value="WH-like_DNA-bd_sf"/>
</dbReference>
<dbReference type="Pfam" id="PF00126">
    <property type="entry name" value="HTH_1"/>
    <property type="match status" value="1"/>
</dbReference>
<proteinExistence type="inferred from homology"/>
<keyword evidence="7" id="KW-1185">Reference proteome</keyword>
<dbReference type="PANTHER" id="PTHR30346:SF0">
    <property type="entry name" value="HCA OPERON TRANSCRIPTIONAL ACTIVATOR HCAR"/>
    <property type="match status" value="1"/>
</dbReference>
<dbReference type="InterPro" id="IPR036390">
    <property type="entry name" value="WH_DNA-bd_sf"/>
</dbReference>
<accession>A0ABZ0IL46</accession>
<gene>
    <name evidence="6" type="ORF">RT717_19310</name>
</gene>
<dbReference type="SUPFAM" id="SSF53850">
    <property type="entry name" value="Periplasmic binding protein-like II"/>
    <property type="match status" value="1"/>
</dbReference>
<sequence length="299" mass="34617">MPISNQLELRHFKYFLEVAEELHFRKAAEKLFITQPGLSRQIQQLEEELDVKLFVRTKRNVALTAPGKYLQQELKGVINNLDFIVKQLKMIEAGDDGEVRIGFVGSAMQNVIPRVLLEINKRFPSIHTTLMEMANQEQLEGVMHEKLDIGFVRLEHAPKEMQLITVFEDTFSLVLPHDHPMNEDSFVDLHQLKEENFILFSSDYSVDYFNQFMNIFEASGFRPKVSHRSVHASTIFRLVENKLGIAIVPTTLKEGFSLKVKFIELKNGKQTARLSAMWKKDNENPALRKFLEVMLGEQR</sequence>
<organism evidence="6 7">
    <name type="scientific">Imperialibacter roseus</name>
    <dbReference type="NCBI Taxonomy" id="1324217"/>
    <lineage>
        <taxon>Bacteria</taxon>
        <taxon>Pseudomonadati</taxon>
        <taxon>Bacteroidota</taxon>
        <taxon>Cytophagia</taxon>
        <taxon>Cytophagales</taxon>
        <taxon>Flammeovirgaceae</taxon>
        <taxon>Imperialibacter</taxon>
    </lineage>
</organism>
<name>A0ABZ0IL46_9BACT</name>
<evidence type="ECO:0000313" key="6">
    <source>
        <dbReference type="EMBL" id="WOK05232.1"/>
    </source>
</evidence>